<proteinExistence type="predicted"/>
<keyword evidence="3" id="KW-1185">Reference proteome</keyword>
<dbReference type="EMBL" id="VTPC01005736">
    <property type="protein sequence ID" value="KAF2895649.1"/>
    <property type="molecule type" value="Genomic_DNA"/>
</dbReference>
<dbReference type="OrthoDB" id="6758418at2759"/>
<dbReference type="SUPFAM" id="SSF46458">
    <property type="entry name" value="Globin-like"/>
    <property type="match status" value="1"/>
</dbReference>
<dbReference type="AlphaFoldDB" id="A0A8K0GDJ5"/>
<evidence type="ECO:0000313" key="2">
    <source>
        <dbReference type="EMBL" id="KAF2895649.1"/>
    </source>
</evidence>
<evidence type="ECO:0000313" key="3">
    <source>
        <dbReference type="Proteomes" id="UP000801492"/>
    </source>
</evidence>
<feature type="compositionally biased region" description="Basic residues" evidence="1">
    <location>
        <begin position="257"/>
        <end position="268"/>
    </location>
</feature>
<feature type="region of interest" description="Disordered" evidence="1">
    <location>
        <begin position="1"/>
        <end position="21"/>
    </location>
</feature>
<gene>
    <name evidence="2" type="ORF">ILUMI_10508</name>
</gene>
<evidence type="ECO:0000256" key="1">
    <source>
        <dbReference type="SAM" id="MobiDB-lite"/>
    </source>
</evidence>
<protein>
    <submittedName>
        <fullName evidence="2">Uncharacterized protein</fullName>
    </submittedName>
</protein>
<dbReference type="Proteomes" id="UP000801492">
    <property type="component" value="Unassembled WGS sequence"/>
</dbReference>
<dbReference type="InterPro" id="IPR009050">
    <property type="entry name" value="Globin-like_sf"/>
</dbReference>
<reference evidence="2" key="1">
    <citation type="submission" date="2019-08" db="EMBL/GenBank/DDBJ databases">
        <title>The genome of the North American firefly Photinus pyralis.</title>
        <authorList>
            <consortium name="Photinus pyralis genome working group"/>
            <person name="Fallon T.R."/>
            <person name="Sander Lower S.E."/>
            <person name="Weng J.-K."/>
        </authorList>
    </citation>
    <scope>NUCLEOTIDE SEQUENCE</scope>
    <source>
        <strain evidence="2">TRF0915ILg1</strain>
        <tissue evidence="2">Whole body</tissue>
    </source>
</reference>
<sequence length="274" mass="31758">MGKTCGKTKTQCSEDLPSSDEKCLTPEEFYVEFRKQLSGSDLKELSAVFHMMNISSEDISKCLYKFMGTKCFKKKFKEELSMLQHMLNEVNKKASKTQEHLLKHCFAVLYMYLEIIEKVYNAKELNDVLTRIAMGHGFLMNIKYNFKMHDYLLQKFMKDEFEDYMDKSTLNALRRYMSLISVRIISLAENYKKDLNFDSIVKTLTYQKGVINAKLNKREGLSEVYTNPSQSSTSELSLFKNMQGVFPGTSSASSKRLDKKSKQKKVSKKTQINI</sequence>
<organism evidence="2 3">
    <name type="scientific">Ignelater luminosus</name>
    <name type="common">Cucubano</name>
    <name type="synonym">Pyrophorus luminosus</name>
    <dbReference type="NCBI Taxonomy" id="2038154"/>
    <lineage>
        <taxon>Eukaryota</taxon>
        <taxon>Metazoa</taxon>
        <taxon>Ecdysozoa</taxon>
        <taxon>Arthropoda</taxon>
        <taxon>Hexapoda</taxon>
        <taxon>Insecta</taxon>
        <taxon>Pterygota</taxon>
        <taxon>Neoptera</taxon>
        <taxon>Endopterygota</taxon>
        <taxon>Coleoptera</taxon>
        <taxon>Polyphaga</taxon>
        <taxon>Elateriformia</taxon>
        <taxon>Elateroidea</taxon>
        <taxon>Elateridae</taxon>
        <taxon>Agrypninae</taxon>
        <taxon>Pyrophorini</taxon>
        <taxon>Ignelater</taxon>
    </lineage>
</organism>
<comment type="caution">
    <text evidence="2">The sequence shown here is derived from an EMBL/GenBank/DDBJ whole genome shotgun (WGS) entry which is preliminary data.</text>
</comment>
<name>A0A8K0GDJ5_IGNLU</name>
<feature type="region of interest" description="Disordered" evidence="1">
    <location>
        <begin position="247"/>
        <end position="274"/>
    </location>
</feature>
<accession>A0A8K0GDJ5</accession>